<dbReference type="InterPro" id="IPR001763">
    <property type="entry name" value="Rhodanese-like_dom"/>
</dbReference>
<evidence type="ECO:0000256" key="1">
    <source>
        <dbReference type="ARBA" id="ARBA00023266"/>
    </source>
</evidence>
<organism evidence="3 4">
    <name type="scientific">Lutimaribacter saemankumensis</name>
    <dbReference type="NCBI Taxonomy" id="490829"/>
    <lineage>
        <taxon>Bacteria</taxon>
        <taxon>Pseudomonadati</taxon>
        <taxon>Pseudomonadota</taxon>
        <taxon>Alphaproteobacteria</taxon>
        <taxon>Rhodobacterales</taxon>
        <taxon>Roseobacteraceae</taxon>
        <taxon>Lutimaribacter</taxon>
    </lineage>
</organism>
<dbReference type="PANTHER" id="PTHR30401:SF0">
    <property type="entry name" value="TRNA 2-SELENOURIDINE SYNTHASE"/>
    <property type="match status" value="1"/>
</dbReference>
<dbReference type="NCBIfam" id="TIGR03167">
    <property type="entry name" value="tRNA_sel_U_synt"/>
    <property type="match status" value="1"/>
</dbReference>
<dbReference type="Gene3D" id="3.40.250.10">
    <property type="entry name" value="Rhodanese-like domain"/>
    <property type="match status" value="1"/>
</dbReference>
<evidence type="ECO:0000313" key="3">
    <source>
        <dbReference type="EMBL" id="SDI97199.1"/>
    </source>
</evidence>
<dbReference type="STRING" id="490829.SAMN05421850_10727"/>
<protein>
    <submittedName>
        <fullName evidence="3">tRNA 2-selenouridine synthase</fullName>
    </submittedName>
</protein>
<dbReference type="GO" id="GO:0004792">
    <property type="term" value="F:thiosulfate-cyanide sulfurtransferase activity"/>
    <property type="evidence" value="ECO:0007669"/>
    <property type="project" value="InterPro"/>
</dbReference>
<dbReference type="Pfam" id="PF00581">
    <property type="entry name" value="Rhodanese"/>
    <property type="match status" value="1"/>
</dbReference>
<dbReference type="GO" id="GO:0043828">
    <property type="term" value="F:tRNA 2-selenouridine synthase activity"/>
    <property type="evidence" value="ECO:0007669"/>
    <property type="project" value="InterPro"/>
</dbReference>
<proteinExistence type="predicted"/>
<sequence length="346" mass="37571">MPVALSSLADLAELPFDEVIDVRSPAEYAEDHVPGAINLPALDNDERAVVGTIYKQEDPFKARKIGAALVAQNAARHLQGPLADRAGGWRPLVYCWRGGQRSGSFTSILQQIGWRADVIQGGYKSYRRLVVSALYGETVPHKVVLIDGGTGTAKTRVLELLAADGAQVIDLESMANHRGSLFGSMGEQPAQKLFESRIAMALARARADRPLFVEAESNKVGNLLIPPALWHAMQVAPRITLRAPVAERAAYLARAYADVTTDAARLASTLDALRPYHAATRIDAWQALASDGAFETLAAELIEAHYDPRYDKKAEERAQNETVIELAALDESDLQDAVRRILSIAG</sequence>
<keyword evidence="4" id="KW-1185">Reference proteome</keyword>
<dbReference type="RefSeq" id="WP_090029198.1">
    <property type="nucleotide sequence ID" value="NZ_FNEB01000007.1"/>
</dbReference>
<dbReference type="OrthoDB" id="9808735at2"/>
<dbReference type="Pfam" id="PF26341">
    <property type="entry name" value="AAA_SelU"/>
    <property type="match status" value="1"/>
</dbReference>
<dbReference type="InterPro" id="IPR036873">
    <property type="entry name" value="Rhodanese-like_dom_sf"/>
</dbReference>
<dbReference type="SMART" id="SM00450">
    <property type="entry name" value="RHOD"/>
    <property type="match status" value="1"/>
</dbReference>
<dbReference type="GO" id="GO:0002098">
    <property type="term" value="P:tRNA wobble uridine modification"/>
    <property type="evidence" value="ECO:0007669"/>
    <property type="project" value="InterPro"/>
</dbReference>
<reference evidence="3 4" key="1">
    <citation type="submission" date="2016-10" db="EMBL/GenBank/DDBJ databases">
        <authorList>
            <person name="de Groot N.N."/>
        </authorList>
    </citation>
    <scope>NUCLEOTIDE SEQUENCE [LARGE SCALE GENOMIC DNA]</scope>
    <source>
        <strain evidence="3 4">DSM 28010</strain>
    </source>
</reference>
<accession>A0A1G8PXB8</accession>
<dbReference type="PANTHER" id="PTHR30401">
    <property type="entry name" value="TRNA 2-SELENOURIDINE SYNTHASE"/>
    <property type="match status" value="1"/>
</dbReference>
<name>A0A1G8PXB8_9RHOB</name>
<dbReference type="InterPro" id="IPR001307">
    <property type="entry name" value="Thiosulphate_STrfase_CS"/>
</dbReference>
<dbReference type="EMBL" id="FNEB01000007">
    <property type="protein sequence ID" value="SDI97199.1"/>
    <property type="molecule type" value="Genomic_DNA"/>
</dbReference>
<dbReference type="AlphaFoldDB" id="A0A1G8PXB8"/>
<dbReference type="Proteomes" id="UP000199340">
    <property type="component" value="Unassembled WGS sequence"/>
</dbReference>
<dbReference type="NCBIfam" id="NF008750">
    <property type="entry name" value="PRK11784.1-2"/>
    <property type="match status" value="1"/>
</dbReference>
<evidence type="ECO:0000259" key="2">
    <source>
        <dbReference type="PROSITE" id="PS50206"/>
    </source>
</evidence>
<evidence type="ECO:0000313" key="4">
    <source>
        <dbReference type="Proteomes" id="UP000199340"/>
    </source>
</evidence>
<dbReference type="NCBIfam" id="NF008752">
    <property type="entry name" value="PRK11784.1-4"/>
    <property type="match status" value="1"/>
</dbReference>
<dbReference type="PROSITE" id="PS50206">
    <property type="entry name" value="RHODANESE_3"/>
    <property type="match status" value="1"/>
</dbReference>
<dbReference type="InterPro" id="IPR058840">
    <property type="entry name" value="AAA_SelU"/>
</dbReference>
<dbReference type="InterPro" id="IPR017582">
    <property type="entry name" value="SelU"/>
</dbReference>
<dbReference type="PROSITE" id="PS00380">
    <property type="entry name" value="RHODANESE_1"/>
    <property type="match status" value="1"/>
</dbReference>
<dbReference type="SUPFAM" id="SSF52821">
    <property type="entry name" value="Rhodanese/Cell cycle control phosphatase"/>
    <property type="match status" value="1"/>
</dbReference>
<feature type="domain" description="Rhodanese" evidence="2">
    <location>
        <begin position="19"/>
        <end position="131"/>
    </location>
</feature>
<gene>
    <name evidence="3" type="ORF">SAMN05421850_10727</name>
</gene>
<keyword evidence="1" id="KW-0711">Selenium</keyword>